<evidence type="ECO:0000256" key="6">
    <source>
        <dbReference type="ARBA" id="ARBA00023029"/>
    </source>
</evidence>
<dbReference type="CDD" id="cd00186">
    <property type="entry name" value="TOP1Ac"/>
    <property type="match status" value="1"/>
</dbReference>
<dbReference type="Pfam" id="PF01131">
    <property type="entry name" value="Topoisom_bac"/>
    <property type="match status" value="1"/>
</dbReference>
<evidence type="ECO:0000256" key="7">
    <source>
        <dbReference type="ARBA" id="ARBA00023125"/>
    </source>
</evidence>
<evidence type="ECO:0000256" key="5">
    <source>
        <dbReference type="ARBA" id="ARBA00022842"/>
    </source>
</evidence>
<dbReference type="EC" id="5.6.2.1" evidence="3"/>
<evidence type="ECO:0000259" key="15">
    <source>
        <dbReference type="PROSITE" id="PS52039"/>
    </source>
</evidence>
<dbReference type="PANTHER" id="PTHR11390">
    <property type="entry name" value="PROKARYOTIC DNA TOPOISOMERASE"/>
    <property type="match status" value="1"/>
</dbReference>
<dbReference type="PROSITE" id="PS00396">
    <property type="entry name" value="TOPO_IA_1"/>
    <property type="match status" value="1"/>
</dbReference>
<comment type="similarity">
    <text evidence="2">Belongs to the type IA topoisomerase family.</text>
</comment>
<dbReference type="NCBIfam" id="NF005829">
    <property type="entry name" value="PRK07726.1"/>
    <property type="match status" value="1"/>
</dbReference>
<feature type="domain" description="Topo IA-type catalytic" evidence="15">
    <location>
        <begin position="153"/>
        <end position="599"/>
    </location>
</feature>
<dbReference type="InterPro" id="IPR005738">
    <property type="entry name" value="TopoIII"/>
</dbReference>
<dbReference type="PANTHER" id="PTHR11390:SF21">
    <property type="entry name" value="DNA TOPOISOMERASE 3-ALPHA"/>
    <property type="match status" value="1"/>
</dbReference>
<gene>
    <name evidence="16" type="ORF">BXT84_15175</name>
</gene>
<dbReference type="InterPro" id="IPR023406">
    <property type="entry name" value="Topo_IA_AS"/>
</dbReference>
<dbReference type="InterPro" id="IPR013497">
    <property type="entry name" value="Topo_IA_cen"/>
</dbReference>
<evidence type="ECO:0000256" key="4">
    <source>
        <dbReference type="ARBA" id="ARBA00022723"/>
    </source>
</evidence>
<name>A0ABM6RUU5_9FIRM</name>
<dbReference type="InterPro" id="IPR023405">
    <property type="entry name" value="Topo_IA_core_domain"/>
</dbReference>
<dbReference type="CDD" id="cd03362">
    <property type="entry name" value="TOPRIM_TopoIA_TopoIII"/>
    <property type="match status" value="1"/>
</dbReference>
<dbReference type="Gene3D" id="1.10.290.10">
    <property type="entry name" value="Topoisomerase I, domain 4"/>
    <property type="match status" value="1"/>
</dbReference>
<evidence type="ECO:0000256" key="2">
    <source>
        <dbReference type="ARBA" id="ARBA00009446"/>
    </source>
</evidence>
<protein>
    <recommendedName>
        <fullName evidence="3">DNA topoisomerase</fullName>
        <ecNumber evidence="3">5.6.2.1</ecNumber>
    </recommendedName>
    <alternativeName>
        <fullName evidence="12">Omega-protein</fullName>
    </alternativeName>
    <alternativeName>
        <fullName evidence="11">Relaxing enzyme</fullName>
    </alternativeName>
    <alternativeName>
        <fullName evidence="9">Swivelase</fullName>
    </alternativeName>
    <alternativeName>
        <fullName evidence="10">Untwisting enzyme</fullName>
    </alternativeName>
</protein>
<keyword evidence="7" id="KW-0238">DNA-binding</keyword>
<accession>A0ABM6RUU5</accession>
<keyword evidence="5" id="KW-0460">Magnesium</keyword>
<dbReference type="InterPro" id="IPR000380">
    <property type="entry name" value="Topo_IA"/>
</dbReference>
<dbReference type="SMART" id="SM00437">
    <property type="entry name" value="TOP1Ac"/>
    <property type="match status" value="1"/>
</dbReference>
<dbReference type="InterPro" id="IPR013824">
    <property type="entry name" value="Topo_IA_cen_sub1"/>
</dbReference>
<evidence type="ECO:0000256" key="1">
    <source>
        <dbReference type="ARBA" id="ARBA00000213"/>
    </source>
</evidence>
<evidence type="ECO:0000256" key="9">
    <source>
        <dbReference type="ARBA" id="ARBA00030003"/>
    </source>
</evidence>
<organism evidence="16 17">
    <name type="scientific">Sulfobacillus thermotolerans</name>
    <dbReference type="NCBI Taxonomy" id="338644"/>
    <lineage>
        <taxon>Bacteria</taxon>
        <taxon>Bacillati</taxon>
        <taxon>Bacillota</taxon>
        <taxon>Clostridia</taxon>
        <taxon>Eubacteriales</taxon>
        <taxon>Clostridiales Family XVII. Incertae Sedis</taxon>
        <taxon>Sulfobacillus</taxon>
    </lineage>
</organism>
<keyword evidence="17" id="KW-1185">Reference proteome</keyword>
<evidence type="ECO:0000256" key="3">
    <source>
        <dbReference type="ARBA" id="ARBA00012891"/>
    </source>
</evidence>
<evidence type="ECO:0000256" key="10">
    <source>
        <dbReference type="ARBA" id="ARBA00031985"/>
    </source>
</evidence>
<dbReference type="InterPro" id="IPR003601">
    <property type="entry name" value="Topo_IA_2"/>
</dbReference>
<dbReference type="Pfam" id="PF01751">
    <property type="entry name" value="Toprim"/>
    <property type="match status" value="1"/>
</dbReference>
<dbReference type="Gene3D" id="1.10.460.10">
    <property type="entry name" value="Topoisomerase I, domain 2"/>
    <property type="match status" value="1"/>
</dbReference>
<dbReference type="InterPro" id="IPR003602">
    <property type="entry name" value="Topo_IA_DNA-bd_dom"/>
</dbReference>
<dbReference type="EMBL" id="CP019454">
    <property type="protein sequence ID" value="AUW95128.1"/>
    <property type="molecule type" value="Genomic_DNA"/>
</dbReference>
<evidence type="ECO:0000256" key="11">
    <source>
        <dbReference type="ARBA" id="ARBA00032235"/>
    </source>
</evidence>
<dbReference type="InterPro" id="IPR034144">
    <property type="entry name" value="TOPRIM_TopoIII"/>
</dbReference>
<keyword evidence="6" id="KW-0799">Topoisomerase</keyword>
<dbReference type="Proteomes" id="UP000325292">
    <property type="component" value="Chromosome"/>
</dbReference>
<sequence>MKTLVIAEKPSVARDLAHVLRPGTRKSPDRLEAEDMVFTWALGHLLSLEDAEGYDPRYRVWRLEDLPIIPAEMKYRALKATTGHLKAVAALMKRADIDVVVNACDAGREGELIFREISRFAGLRKPVQRLWLSETTPEAIKRAYAAMLPQAHYENLAAAAFLRQEADWLVGINASRVFSVRHKQRLSVGRVQTPTLALLVAREEEIENFTPQTFYQLHATFETTKQAQYRGMWVLLNDQGEVAQDRFQTREDVAQHQYPLPRQAVVRQAQKSTERELPPLLPNLSDIQREANRLWGLTAAKTLAALQGLYEKGYISYPRTESRHLTKSLAGSLGSRLKALEATDLAPQAQQALQNLEQFRHYGKRYVDDAKVTDHHAMIVTTKVPAGRLGSSEESLYRLIARHFLAAFFPPALFSVYTVLSEDVERKDMFRSTQRQRQEEGFQVLFPPAQDPNKKESTDELPTLHEGERVTIVQYDVHEGVTKPPVRYTEAALLGAMERAGKKIDDPALKDAMKTAGLGTAATRAAIIERLITVGYVEREKKQLVPTDKGKTLVTLVPDLLTQVTLTAQWEDGLRAVEEGRAAVQEFRQAIHGFTREVVEQARSAPVNEFAVLDEETLYPCPLCASPLQKFSKGYRCTKQKDTQCAFILWTTIASKTLTPRQVQTLLTKGRTGTIRGFKSKAGKSFQAALVLENGKVRFDFDQESATAKKVPRKRKAPSTATKKAGTKR</sequence>
<reference evidence="16 17" key="1">
    <citation type="journal article" date="2019" name="Sci. Rep.">
        <title>Sulfobacillus thermotolerans: new insights into resistance and metabolic capacities of acidophilic chemolithotrophs.</title>
        <authorList>
            <person name="Panyushkina A.E."/>
            <person name="Babenko V.V."/>
            <person name="Nikitina A.S."/>
            <person name="Selezneva O.V."/>
            <person name="Tsaplina I.A."/>
            <person name="Letarova M.A."/>
            <person name="Kostryukova E.S."/>
            <person name="Letarov A.V."/>
        </authorList>
    </citation>
    <scope>NUCLEOTIDE SEQUENCE [LARGE SCALE GENOMIC DNA]</scope>
    <source>
        <strain evidence="16 17">Kr1</strain>
    </source>
</reference>
<dbReference type="InterPro" id="IPR013826">
    <property type="entry name" value="Topo_IA_cen_sub3"/>
</dbReference>
<proteinExistence type="inferred from homology"/>
<feature type="region of interest" description="Disordered" evidence="13">
    <location>
        <begin position="704"/>
        <end position="729"/>
    </location>
</feature>
<dbReference type="PROSITE" id="PS52039">
    <property type="entry name" value="TOPO_IA_2"/>
    <property type="match status" value="1"/>
</dbReference>
<keyword evidence="4" id="KW-0479">Metal-binding</keyword>
<dbReference type="Gene3D" id="3.40.50.140">
    <property type="match status" value="1"/>
</dbReference>
<keyword evidence="8" id="KW-0413">Isomerase</keyword>
<dbReference type="PROSITE" id="PS50880">
    <property type="entry name" value="TOPRIM"/>
    <property type="match status" value="1"/>
</dbReference>
<dbReference type="Gene3D" id="2.70.20.10">
    <property type="entry name" value="Topoisomerase I, domain 3"/>
    <property type="match status" value="1"/>
</dbReference>
<evidence type="ECO:0000256" key="13">
    <source>
        <dbReference type="SAM" id="MobiDB-lite"/>
    </source>
</evidence>
<dbReference type="SMART" id="SM00493">
    <property type="entry name" value="TOPRIM"/>
    <property type="match status" value="1"/>
</dbReference>
<dbReference type="Pfam" id="PF13342">
    <property type="entry name" value="Toprim_Crpt"/>
    <property type="match status" value="1"/>
</dbReference>
<dbReference type="InterPro" id="IPR006171">
    <property type="entry name" value="TOPRIM_dom"/>
</dbReference>
<feature type="domain" description="Toprim" evidence="14">
    <location>
        <begin position="2"/>
        <end position="136"/>
    </location>
</feature>
<dbReference type="NCBIfam" id="TIGR01056">
    <property type="entry name" value="topB"/>
    <property type="match status" value="1"/>
</dbReference>
<evidence type="ECO:0000256" key="12">
    <source>
        <dbReference type="ARBA" id="ARBA00032877"/>
    </source>
</evidence>
<evidence type="ECO:0000313" key="17">
    <source>
        <dbReference type="Proteomes" id="UP000325292"/>
    </source>
</evidence>
<evidence type="ECO:0000313" key="16">
    <source>
        <dbReference type="EMBL" id="AUW95128.1"/>
    </source>
</evidence>
<comment type="catalytic activity">
    <reaction evidence="1">
        <text>ATP-independent breakage of single-stranded DNA, followed by passage and rejoining.</text>
        <dbReference type="EC" id="5.6.2.1"/>
    </reaction>
</comment>
<evidence type="ECO:0000259" key="14">
    <source>
        <dbReference type="PROSITE" id="PS50880"/>
    </source>
</evidence>
<evidence type="ECO:0000256" key="8">
    <source>
        <dbReference type="ARBA" id="ARBA00023235"/>
    </source>
</evidence>
<dbReference type="PRINTS" id="PR00417">
    <property type="entry name" value="PRTPISMRASEI"/>
</dbReference>
<dbReference type="SMART" id="SM00436">
    <property type="entry name" value="TOP1Bc"/>
    <property type="match status" value="1"/>
</dbReference>
<dbReference type="SUPFAM" id="SSF56712">
    <property type="entry name" value="Prokaryotic type I DNA topoisomerase"/>
    <property type="match status" value="1"/>
</dbReference>
<dbReference type="InterPro" id="IPR025589">
    <property type="entry name" value="Toprim_C_rpt"/>
</dbReference>
<dbReference type="InterPro" id="IPR013825">
    <property type="entry name" value="Topo_IA_cen_sub2"/>
</dbReference>